<dbReference type="InterPro" id="IPR020039">
    <property type="entry name" value="PseF"/>
</dbReference>
<dbReference type="Pfam" id="PF02348">
    <property type="entry name" value="CTP_transf_3"/>
    <property type="match status" value="1"/>
</dbReference>
<evidence type="ECO:0000313" key="2">
    <source>
        <dbReference type="Proteomes" id="UP000886865"/>
    </source>
</evidence>
<proteinExistence type="predicted"/>
<dbReference type="InterPro" id="IPR003329">
    <property type="entry name" value="Cytidylyl_trans"/>
</dbReference>
<dbReference type="Gene3D" id="3.90.550.10">
    <property type="entry name" value="Spore Coat Polysaccharide Biosynthesis Protein SpsA, Chain A"/>
    <property type="match status" value="1"/>
</dbReference>
<keyword evidence="1" id="KW-0808">Transferase</keyword>
<dbReference type="EMBL" id="DVJQ01000052">
    <property type="protein sequence ID" value="HIS74631.1"/>
    <property type="molecule type" value="Genomic_DNA"/>
</dbReference>
<accession>A0A9D1JY20</accession>
<protein>
    <submittedName>
        <fullName evidence="1">Pseudaminic acid cytidylyltransferase</fullName>
        <ecNumber evidence="1">2.7.7.81</ecNumber>
    </submittedName>
</protein>
<dbReference type="NCBIfam" id="TIGR03584">
    <property type="entry name" value="PseF"/>
    <property type="match status" value="1"/>
</dbReference>
<evidence type="ECO:0000313" key="1">
    <source>
        <dbReference type="EMBL" id="HIS74631.1"/>
    </source>
</evidence>
<reference evidence="1" key="2">
    <citation type="journal article" date="2021" name="PeerJ">
        <title>Extensive microbial diversity within the chicken gut microbiome revealed by metagenomics and culture.</title>
        <authorList>
            <person name="Gilroy R."/>
            <person name="Ravi A."/>
            <person name="Getino M."/>
            <person name="Pursley I."/>
            <person name="Horton D.L."/>
            <person name="Alikhan N.F."/>
            <person name="Baker D."/>
            <person name="Gharbi K."/>
            <person name="Hall N."/>
            <person name="Watson M."/>
            <person name="Adriaenssens E.M."/>
            <person name="Foster-Nyarko E."/>
            <person name="Jarju S."/>
            <person name="Secka A."/>
            <person name="Antonio M."/>
            <person name="Oren A."/>
            <person name="Chaudhuri R.R."/>
            <person name="La Ragione R."/>
            <person name="Hildebrand F."/>
            <person name="Pallen M.J."/>
        </authorList>
    </citation>
    <scope>NUCLEOTIDE SEQUENCE</scope>
    <source>
        <strain evidence="1">CHK152-2871</strain>
    </source>
</reference>
<reference evidence="1" key="1">
    <citation type="submission" date="2020-10" db="EMBL/GenBank/DDBJ databases">
        <authorList>
            <person name="Gilroy R."/>
        </authorList>
    </citation>
    <scope>NUCLEOTIDE SEQUENCE</scope>
    <source>
        <strain evidence="1">CHK152-2871</strain>
    </source>
</reference>
<comment type="caution">
    <text evidence="1">The sequence shown here is derived from an EMBL/GenBank/DDBJ whole genome shotgun (WGS) entry which is preliminary data.</text>
</comment>
<dbReference type="EC" id="2.7.7.81" evidence="1"/>
<dbReference type="InterPro" id="IPR029044">
    <property type="entry name" value="Nucleotide-diphossugar_trans"/>
</dbReference>
<keyword evidence="1" id="KW-0548">Nucleotidyltransferase</keyword>
<dbReference type="Proteomes" id="UP000886865">
    <property type="component" value="Unassembled WGS sequence"/>
</dbReference>
<dbReference type="InterPro" id="IPR050793">
    <property type="entry name" value="CMP-NeuNAc_synthase"/>
</dbReference>
<dbReference type="PANTHER" id="PTHR21485">
    <property type="entry name" value="HAD SUPERFAMILY MEMBERS CMAS AND KDSC"/>
    <property type="match status" value="1"/>
</dbReference>
<dbReference type="CDD" id="cd02513">
    <property type="entry name" value="CMP-NeuAc_Synthase"/>
    <property type="match status" value="1"/>
</dbReference>
<organism evidence="1 2">
    <name type="scientific">Candidatus Galligastranaerophilus intestinavium</name>
    <dbReference type="NCBI Taxonomy" id="2840836"/>
    <lineage>
        <taxon>Bacteria</taxon>
        <taxon>Candidatus Galligastranaerophilus</taxon>
    </lineage>
</organism>
<gene>
    <name evidence="1" type="primary">pseF</name>
    <name evidence="1" type="ORF">IAA86_06395</name>
</gene>
<dbReference type="PANTHER" id="PTHR21485:SF6">
    <property type="entry name" value="N-ACYLNEURAMINATE CYTIDYLYLTRANSFERASE-RELATED"/>
    <property type="match status" value="1"/>
</dbReference>
<dbReference type="SUPFAM" id="SSF53448">
    <property type="entry name" value="Nucleotide-diphospho-sugar transferases"/>
    <property type="match status" value="1"/>
</dbReference>
<dbReference type="GO" id="GO:0008781">
    <property type="term" value="F:N-acylneuraminate cytidylyltransferase activity"/>
    <property type="evidence" value="ECO:0007669"/>
    <property type="project" value="TreeGrafter"/>
</dbReference>
<dbReference type="AlphaFoldDB" id="A0A9D1JY20"/>
<name>A0A9D1JY20_9BACT</name>
<sequence>MKKIAIIPARGGSKRIPRKNIKNFLGKPIIAYSIEAAIESKAFDEVMVSTDDKEIAEIAKHYGANVPFFRSPEMSSDMAMTASVLVEVINEYKKRGQDFDYVCCIYPCAPFIKVERIKEAMDKLVNSDADSVLPVVRFSYPPQRCLVMRDSKLQMLHPENYNVRSQDLEPYYHDCGQFYCLKTQALIEEEKLYCRTTLPIEIPESEMQDIDNEEDWKIAEMKFKMLNWKNLNV</sequence>